<dbReference type="Proteomes" id="UP001320148">
    <property type="component" value="Chromosome"/>
</dbReference>
<name>A0ABM7PI58_9BACT</name>
<dbReference type="EMBL" id="AP024488">
    <property type="protein sequence ID" value="BCS96964.1"/>
    <property type="molecule type" value="Genomic_DNA"/>
</dbReference>
<dbReference type="RefSeq" id="WP_236888398.1">
    <property type="nucleotide sequence ID" value="NZ_AP024488.1"/>
</dbReference>
<keyword evidence="2" id="KW-1185">Reference proteome</keyword>
<evidence type="ECO:0000313" key="2">
    <source>
        <dbReference type="Proteomes" id="UP001320148"/>
    </source>
</evidence>
<reference evidence="1 2" key="1">
    <citation type="submission" date="2021-02" db="EMBL/GenBank/DDBJ databases">
        <title>Complete genome of Desulfoluna sp. strain ASN36.</title>
        <authorList>
            <person name="Takahashi A."/>
            <person name="Kojima H."/>
            <person name="Fukui M."/>
        </authorList>
    </citation>
    <scope>NUCLEOTIDE SEQUENCE [LARGE SCALE GENOMIC DNA]</scope>
    <source>
        <strain evidence="1 2">ASN36</strain>
    </source>
</reference>
<gene>
    <name evidence="1" type="ORF">DSLASN_25960</name>
</gene>
<sequence length="73" mass="8364">MKEAYGVTGKNINIGADILCRASLPHEFADASGKYFDNDIGRFSSPHPDARDPRKCHEVVRIIEDFLVRYKRR</sequence>
<organism evidence="1 2">
    <name type="scientific">Desulfoluna limicola</name>
    <dbReference type="NCBI Taxonomy" id="2810562"/>
    <lineage>
        <taxon>Bacteria</taxon>
        <taxon>Pseudomonadati</taxon>
        <taxon>Thermodesulfobacteriota</taxon>
        <taxon>Desulfobacteria</taxon>
        <taxon>Desulfobacterales</taxon>
        <taxon>Desulfolunaceae</taxon>
        <taxon>Desulfoluna</taxon>
    </lineage>
</organism>
<evidence type="ECO:0000313" key="1">
    <source>
        <dbReference type="EMBL" id="BCS96964.1"/>
    </source>
</evidence>
<proteinExistence type="predicted"/>
<protein>
    <submittedName>
        <fullName evidence="1">Uncharacterized protein</fullName>
    </submittedName>
</protein>
<accession>A0ABM7PI58</accession>